<accession>A0A7J6PPG7</accession>
<dbReference type="Proteomes" id="UP000541610">
    <property type="component" value="Unassembled WGS sequence"/>
</dbReference>
<keyword evidence="4 5" id="KW-0472">Membrane</keyword>
<dbReference type="AlphaFoldDB" id="A0A7J6PPG7"/>
<feature type="transmembrane region" description="Helical" evidence="5">
    <location>
        <begin position="37"/>
        <end position="56"/>
    </location>
</feature>
<evidence type="ECO:0000313" key="8">
    <source>
        <dbReference type="Proteomes" id="UP000541610"/>
    </source>
</evidence>
<organism evidence="7 8">
    <name type="scientific">Perkinsus olseni</name>
    <name type="common">Perkinsus atlanticus</name>
    <dbReference type="NCBI Taxonomy" id="32597"/>
    <lineage>
        <taxon>Eukaryota</taxon>
        <taxon>Sar</taxon>
        <taxon>Alveolata</taxon>
        <taxon>Perkinsozoa</taxon>
        <taxon>Perkinsea</taxon>
        <taxon>Perkinsida</taxon>
        <taxon>Perkinsidae</taxon>
        <taxon>Perkinsus</taxon>
    </lineage>
</organism>
<dbReference type="PANTHER" id="PTHR22911:SF6">
    <property type="entry name" value="SOLUTE CARRIER FAMILY 35 MEMBER G1"/>
    <property type="match status" value="1"/>
</dbReference>
<reference evidence="7 8" key="1">
    <citation type="submission" date="2020-04" db="EMBL/GenBank/DDBJ databases">
        <title>Perkinsus olseni comparative genomics.</title>
        <authorList>
            <person name="Bogema D.R."/>
        </authorList>
    </citation>
    <scope>NUCLEOTIDE SEQUENCE [LARGE SCALE GENOMIC DNA]</scope>
    <source>
        <strain evidence="7">00978-12</strain>
    </source>
</reference>
<dbReference type="Pfam" id="PF00892">
    <property type="entry name" value="EamA"/>
    <property type="match status" value="1"/>
</dbReference>
<keyword evidence="3 5" id="KW-1133">Transmembrane helix</keyword>
<evidence type="ECO:0000256" key="3">
    <source>
        <dbReference type="ARBA" id="ARBA00022989"/>
    </source>
</evidence>
<gene>
    <name evidence="7" type="ORF">FOZ60_007517</name>
</gene>
<proteinExistence type="predicted"/>
<feature type="transmembrane region" description="Helical" evidence="5">
    <location>
        <begin position="100"/>
        <end position="120"/>
    </location>
</feature>
<dbReference type="GO" id="GO:0016020">
    <property type="term" value="C:membrane"/>
    <property type="evidence" value="ECO:0007669"/>
    <property type="project" value="UniProtKB-SubCell"/>
</dbReference>
<comment type="subcellular location">
    <subcellularLocation>
        <location evidence="1">Membrane</location>
        <topology evidence="1">Multi-pass membrane protein</topology>
    </subcellularLocation>
</comment>
<evidence type="ECO:0000256" key="4">
    <source>
        <dbReference type="ARBA" id="ARBA00023136"/>
    </source>
</evidence>
<evidence type="ECO:0000259" key="6">
    <source>
        <dbReference type="Pfam" id="PF00892"/>
    </source>
</evidence>
<feature type="transmembrane region" description="Helical" evidence="5">
    <location>
        <begin position="132"/>
        <end position="152"/>
    </location>
</feature>
<evidence type="ECO:0000256" key="5">
    <source>
        <dbReference type="SAM" id="Phobius"/>
    </source>
</evidence>
<protein>
    <recommendedName>
        <fullName evidence="6">EamA domain-containing protein</fullName>
    </recommendedName>
</protein>
<feature type="domain" description="EamA" evidence="6">
    <location>
        <begin position="2"/>
        <end position="48"/>
    </location>
</feature>
<dbReference type="OrthoDB" id="306876at2759"/>
<dbReference type="InterPro" id="IPR037185">
    <property type="entry name" value="EmrE-like"/>
</dbReference>
<dbReference type="PANTHER" id="PTHR22911">
    <property type="entry name" value="ACYL-MALONYL CONDENSING ENZYME-RELATED"/>
    <property type="match status" value="1"/>
</dbReference>
<evidence type="ECO:0000313" key="7">
    <source>
        <dbReference type="EMBL" id="KAF4697431.1"/>
    </source>
</evidence>
<comment type="caution">
    <text evidence="7">The sequence shown here is derived from an EMBL/GenBank/DDBJ whole genome shotgun (WGS) entry which is preliminary data.</text>
</comment>
<dbReference type="InterPro" id="IPR000620">
    <property type="entry name" value="EamA_dom"/>
</dbReference>
<dbReference type="SUPFAM" id="SSF103481">
    <property type="entry name" value="Multidrug resistance efflux transporter EmrE"/>
    <property type="match status" value="1"/>
</dbReference>
<feature type="transmembrane region" description="Helical" evidence="5">
    <location>
        <begin position="6"/>
        <end position="25"/>
    </location>
</feature>
<dbReference type="EMBL" id="JABANP010000003">
    <property type="protein sequence ID" value="KAF4697431.1"/>
    <property type="molecule type" value="Genomic_DNA"/>
</dbReference>
<name>A0A7J6PPG7_PEROL</name>
<sequence length="218" mass="22957">MPVADANTIFFSNPIFTVVYATCLLNEPTTKYEVASLVMGLIGVTLVTRPTVIFHGPDESASPSTEPTSAVAACIMGAAVSGLVPVIVRRIGDSVHQYCLVFYFGATGTLLATTMLLTRFQPLLVPAAADSLEAYSLLAAICMLGLGTQFTFNRAMQIEKPQVCAVGTKDPTEPLSIIGACLIVSSTLAILFAKGAKAQAESKTSEAEKGSVRVYGRE</sequence>
<keyword evidence="2 5" id="KW-0812">Transmembrane</keyword>
<evidence type="ECO:0000256" key="1">
    <source>
        <dbReference type="ARBA" id="ARBA00004141"/>
    </source>
</evidence>
<evidence type="ECO:0000256" key="2">
    <source>
        <dbReference type="ARBA" id="ARBA00022692"/>
    </source>
</evidence>
<feature type="transmembrane region" description="Helical" evidence="5">
    <location>
        <begin position="68"/>
        <end position="88"/>
    </location>
</feature>